<dbReference type="Gene3D" id="3.10.180.10">
    <property type="entry name" value="2,3-Dihydroxybiphenyl 1,2-Dioxygenase, domain 1"/>
    <property type="match status" value="1"/>
</dbReference>
<dbReference type="RefSeq" id="WP_380008237.1">
    <property type="nucleotide sequence ID" value="NZ_JBHLYR010000028.1"/>
</dbReference>
<keyword evidence="3" id="KW-1185">Reference proteome</keyword>
<dbReference type="InterPro" id="IPR029068">
    <property type="entry name" value="Glyas_Bleomycin-R_OHBP_Dase"/>
</dbReference>
<gene>
    <name evidence="2" type="ORF">ACFFLM_08825</name>
</gene>
<dbReference type="SUPFAM" id="SSF54593">
    <property type="entry name" value="Glyoxalase/Bleomycin resistance protein/Dihydroxybiphenyl dioxygenase"/>
    <property type="match status" value="1"/>
</dbReference>
<feature type="domain" description="VOC" evidence="1">
    <location>
        <begin position="2"/>
        <end position="117"/>
    </location>
</feature>
<reference evidence="2 3" key="1">
    <citation type="submission" date="2024-09" db="EMBL/GenBank/DDBJ databases">
        <authorList>
            <person name="Sun Q."/>
            <person name="Mori K."/>
        </authorList>
    </citation>
    <scope>NUCLEOTIDE SEQUENCE [LARGE SCALE GENOMIC DNA]</scope>
    <source>
        <strain evidence="2 3">JCM 13503</strain>
    </source>
</reference>
<accession>A0ABV6AYG6</accession>
<organism evidence="2 3">
    <name type="scientific">Deinococcus oregonensis</name>
    <dbReference type="NCBI Taxonomy" id="1805970"/>
    <lineage>
        <taxon>Bacteria</taxon>
        <taxon>Thermotogati</taxon>
        <taxon>Deinococcota</taxon>
        <taxon>Deinococci</taxon>
        <taxon>Deinococcales</taxon>
        <taxon>Deinococcaceae</taxon>
        <taxon>Deinococcus</taxon>
    </lineage>
</organism>
<evidence type="ECO:0000313" key="3">
    <source>
        <dbReference type="Proteomes" id="UP001589733"/>
    </source>
</evidence>
<comment type="caution">
    <text evidence="2">The sequence shown here is derived from an EMBL/GenBank/DDBJ whole genome shotgun (WGS) entry which is preliminary data.</text>
</comment>
<evidence type="ECO:0000313" key="2">
    <source>
        <dbReference type="EMBL" id="MFB9992062.1"/>
    </source>
</evidence>
<dbReference type="Proteomes" id="UP001589733">
    <property type="component" value="Unassembled WGS sequence"/>
</dbReference>
<sequence length="222" mass="24255">MHIESLTLFTPDLDVQHAFYTGVLGLSTARNTPDSVTVQAGQTLVTFRQHTAPGRFSHLAFDIPRHQVDGAEAWLRARVPLLEDAQGISRFPLSEGWNSESLYFEDAAGNLLECIARHDLPNDHAAPFSSGGLLHVSELGIVVPDVAAAVLDLERRFGLLTFNEQSDTFAPVGDQHGLLIVVEEGRGWFPTGRPAVRAPFEVTFTGNGSTQHFDDSSVLERP</sequence>
<dbReference type="InterPro" id="IPR037523">
    <property type="entry name" value="VOC_core"/>
</dbReference>
<dbReference type="PROSITE" id="PS51819">
    <property type="entry name" value="VOC"/>
    <property type="match status" value="1"/>
</dbReference>
<proteinExistence type="predicted"/>
<name>A0ABV6AYG6_9DEIO</name>
<evidence type="ECO:0000259" key="1">
    <source>
        <dbReference type="PROSITE" id="PS51819"/>
    </source>
</evidence>
<dbReference type="EMBL" id="JBHLYR010000028">
    <property type="protein sequence ID" value="MFB9992062.1"/>
    <property type="molecule type" value="Genomic_DNA"/>
</dbReference>
<protein>
    <submittedName>
        <fullName evidence="2">VOC family protein</fullName>
    </submittedName>
</protein>